<dbReference type="Pfam" id="PF13952">
    <property type="entry name" value="DUF4216"/>
    <property type="match status" value="1"/>
</dbReference>
<proteinExistence type="predicted"/>
<name>A0A1S3XYH4_TOBAC</name>
<dbReference type="PANTHER" id="PTHR48258:SF11">
    <property type="entry name" value="TDCA1-ORF2 PROTEIN"/>
    <property type="match status" value="1"/>
</dbReference>
<protein>
    <submittedName>
        <fullName evidence="2">Uncharacterized protein isoform X1</fullName>
    </submittedName>
</protein>
<dbReference type="STRING" id="4097.A0A1S3XYH4"/>
<accession>A0A1S3XYH4</accession>
<evidence type="ECO:0000313" key="2">
    <source>
        <dbReference type="RefSeq" id="XP_016444978.1"/>
    </source>
</evidence>
<dbReference type="InterPro" id="IPR025312">
    <property type="entry name" value="DUF4216"/>
</dbReference>
<dbReference type="PANTHER" id="PTHR48258">
    <property type="entry name" value="DUF4218 DOMAIN-CONTAINING PROTEIN-RELATED"/>
    <property type="match status" value="1"/>
</dbReference>
<dbReference type="RefSeq" id="XP_016444978.1">
    <property type="nucleotide sequence ID" value="XM_016589492.1"/>
</dbReference>
<dbReference type="KEGG" id="nta:107770215"/>
<evidence type="ECO:0000259" key="1">
    <source>
        <dbReference type="Pfam" id="PF13952"/>
    </source>
</evidence>
<reference evidence="2" key="1">
    <citation type="submission" date="2025-08" db="UniProtKB">
        <authorList>
            <consortium name="RefSeq"/>
        </authorList>
    </citation>
    <scope>IDENTIFICATION</scope>
</reference>
<sequence>MRRDLEARFNLGGCIHSRGRDSKDRAQRGLTSMEYKSASNHVLLNCPEVQPFLNDFVSQFGHGAVYSTFEAWFKECVNNPNNGVNKFLQDISWGPAPTVITMSKFCVNGYKFHTEECSKYKKSNNSGVCVKGGEGNQDGENDYCGVIKEILELSYSGWPYKKIILFRCKWFDPTPRRGTNIHSQYNIIEVNKKREYDRYDPLLIAERVRQVYYAPYPLRRDKAD</sequence>
<gene>
    <name evidence="2" type="primary">LOC107770215</name>
</gene>
<dbReference type="PaxDb" id="4097-A0A1S3XYH4"/>
<organism evidence="2">
    <name type="scientific">Nicotiana tabacum</name>
    <name type="common">Common tobacco</name>
    <dbReference type="NCBI Taxonomy" id="4097"/>
    <lineage>
        <taxon>Eukaryota</taxon>
        <taxon>Viridiplantae</taxon>
        <taxon>Streptophyta</taxon>
        <taxon>Embryophyta</taxon>
        <taxon>Tracheophyta</taxon>
        <taxon>Spermatophyta</taxon>
        <taxon>Magnoliopsida</taxon>
        <taxon>eudicotyledons</taxon>
        <taxon>Gunneridae</taxon>
        <taxon>Pentapetalae</taxon>
        <taxon>asterids</taxon>
        <taxon>lamiids</taxon>
        <taxon>Solanales</taxon>
        <taxon>Solanaceae</taxon>
        <taxon>Nicotianoideae</taxon>
        <taxon>Nicotianeae</taxon>
        <taxon>Nicotiana</taxon>
    </lineage>
</organism>
<dbReference type="OMA" id="GLTSMEY"/>
<dbReference type="OrthoDB" id="1002061at2759"/>
<dbReference type="AlphaFoldDB" id="A0A1S3XYH4"/>
<feature type="domain" description="DUF4216" evidence="1">
    <location>
        <begin position="151"/>
        <end position="221"/>
    </location>
</feature>